<organism evidence="2">
    <name type="scientific">marine metagenome</name>
    <dbReference type="NCBI Taxonomy" id="408172"/>
    <lineage>
        <taxon>unclassified sequences</taxon>
        <taxon>metagenomes</taxon>
        <taxon>ecological metagenomes</taxon>
    </lineage>
</organism>
<keyword evidence="1" id="KW-1133">Transmembrane helix</keyword>
<accession>A0A382VT39</accession>
<proteinExistence type="predicted"/>
<keyword evidence="1" id="KW-0812">Transmembrane</keyword>
<dbReference type="AlphaFoldDB" id="A0A382VT39"/>
<keyword evidence="1" id="KW-0472">Membrane</keyword>
<gene>
    <name evidence="2" type="ORF">METZ01_LOCUS402543</name>
</gene>
<dbReference type="EMBL" id="UINC01154416">
    <property type="protein sequence ID" value="SVD49689.1"/>
    <property type="molecule type" value="Genomic_DNA"/>
</dbReference>
<feature type="non-terminal residue" evidence="2">
    <location>
        <position position="1"/>
    </location>
</feature>
<feature type="non-terminal residue" evidence="2">
    <location>
        <position position="118"/>
    </location>
</feature>
<name>A0A382VT39_9ZZZZ</name>
<feature type="transmembrane region" description="Helical" evidence="1">
    <location>
        <begin position="28"/>
        <end position="46"/>
    </location>
</feature>
<sequence length="118" mass="13305">VTNSTEVMRGAAAYAVPPTSRLLRRSTWLEFAIVFEVLLLLIYPSWRAEPLAWMLTGISVPIGSWLVLRRIVLRGYLRSPVPEDGRLIDPRWESFRFAGWGGDTLTAHRLPSEAPTKG</sequence>
<evidence type="ECO:0000313" key="2">
    <source>
        <dbReference type="EMBL" id="SVD49689.1"/>
    </source>
</evidence>
<evidence type="ECO:0000256" key="1">
    <source>
        <dbReference type="SAM" id="Phobius"/>
    </source>
</evidence>
<protein>
    <submittedName>
        <fullName evidence="2">Uncharacterized protein</fullName>
    </submittedName>
</protein>
<feature type="transmembrane region" description="Helical" evidence="1">
    <location>
        <begin position="52"/>
        <end position="68"/>
    </location>
</feature>
<reference evidence="2" key="1">
    <citation type="submission" date="2018-05" db="EMBL/GenBank/DDBJ databases">
        <authorList>
            <person name="Lanie J.A."/>
            <person name="Ng W.-L."/>
            <person name="Kazmierczak K.M."/>
            <person name="Andrzejewski T.M."/>
            <person name="Davidsen T.M."/>
            <person name="Wayne K.J."/>
            <person name="Tettelin H."/>
            <person name="Glass J.I."/>
            <person name="Rusch D."/>
            <person name="Podicherti R."/>
            <person name="Tsui H.-C.T."/>
            <person name="Winkler M.E."/>
        </authorList>
    </citation>
    <scope>NUCLEOTIDE SEQUENCE</scope>
</reference>